<reference evidence="3" key="2">
    <citation type="submission" date="2021-04" db="EMBL/GenBank/DDBJ databases">
        <authorList>
            <person name="Wen M.-L."/>
            <person name="Han X.-L."/>
            <person name="Xiong J."/>
        </authorList>
    </citation>
    <scope>NUCLEOTIDE SEQUENCE</scope>
    <source>
        <strain evidence="3">AGR0001</strain>
    </source>
</reference>
<protein>
    <submittedName>
        <fullName evidence="2">Helix-turn-helix domain-containing protein</fullName>
    </submittedName>
</protein>
<dbReference type="RefSeq" id="WP_006603903.1">
    <property type="nucleotide sequence ID" value="NZ_CP072931.1"/>
</dbReference>
<dbReference type="PANTHER" id="PTHR35010">
    <property type="entry name" value="BLL4672 PROTEIN-RELATED"/>
    <property type="match status" value="1"/>
</dbReference>
<dbReference type="PROSITE" id="PS50943">
    <property type="entry name" value="HTH_CROC1"/>
    <property type="match status" value="1"/>
</dbReference>
<dbReference type="eggNOG" id="COG1396">
    <property type="taxonomic scope" value="Bacteria"/>
</dbReference>
<dbReference type="HOGENOM" id="CLU_057862_1_0_11"/>
<dbReference type="Pfam" id="PF17765">
    <property type="entry name" value="MLTR_LBD"/>
    <property type="match status" value="1"/>
</dbReference>
<evidence type="ECO:0000313" key="2">
    <source>
        <dbReference type="EMBL" id="EJJ06849.1"/>
    </source>
</evidence>
<evidence type="ECO:0000259" key="1">
    <source>
        <dbReference type="PROSITE" id="PS50943"/>
    </source>
</evidence>
<dbReference type="STRING" id="1160718.SU9_11703"/>
<gene>
    <name evidence="3" type="ORF">SU9_019900</name>
    <name evidence="2" type="ORF">SU9_11703</name>
</gene>
<dbReference type="SUPFAM" id="SSF47413">
    <property type="entry name" value="lambda repressor-like DNA-binding domains"/>
    <property type="match status" value="1"/>
</dbReference>
<reference evidence="2" key="1">
    <citation type="journal article" date="2012" name="J. Bacteriol.">
        <title>Genome Sequence of Streptomyces auratus Strain AGR0001, a Phoslactomycin-Producing Actinomycete.</title>
        <authorList>
            <person name="Han X."/>
            <person name="Li M."/>
            <person name="Ding Z."/>
            <person name="Zhao J."/>
            <person name="Ji K."/>
            <person name="Wen M."/>
            <person name="Lu T."/>
        </authorList>
    </citation>
    <scope>NUCLEOTIDE SEQUENCE [LARGE SCALE GENOMIC DNA]</scope>
    <source>
        <strain evidence="2">AGR0001</strain>
    </source>
</reference>
<dbReference type="EMBL" id="CP072931">
    <property type="protein sequence ID" value="QTZ93445.1"/>
    <property type="molecule type" value="Genomic_DNA"/>
</dbReference>
<feature type="domain" description="HTH cro/C1-type" evidence="1">
    <location>
        <begin position="33"/>
        <end position="84"/>
    </location>
</feature>
<dbReference type="InterPro" id="IPR041413">
    <property type="entry name" value="MLTR_LBD"/>
</dbReference>
<dbReference type="PATRIC" id="fig|1160718.3.peg.2373"/>
<dbReference type="InterPro" id="IPR010982">
    <property type="entry name" value="Lambda_DNA-bd_dom_sf"/>
</dbReference>
<dbReference type="CDD" id="cd00093">
    <property type="entry name" value="HTH_XRE"/>
    <property type="match status" value="1"/>
</dbReference>
<dbReference type="AlphaFoldDB" id="J1RQV9"/>
<dbReference type="PANTHER" id="PTHR35010:SF2">
    <property type="entry name" value="BLL4672 PROTEIN"/>
    <property type="match status" value="1"/>
</dbReference>
<dbReference type="SMART" id="SM00530">
    <property type="entry name" value="HTH_XRE"/>
    <property type="match status" value="1"/>
</dbReference>
<evidence type="ECO:0000313" key="3">
    <source>
        <dbReference type="EMBL" id="QTZ93445.1"/>
    </source>
</evidence>
<dbReference type="KEGG" id="sauh:SU9_019900"/>
<dbReference type="Gene3D" id="1.10.260.40">
    <property type="entry name" value="lambda repressor-like DNA-binding domains"/>
    <property type="match status" value="1"/>
</dbReference>
<dbReference type="Gene3D" id="3.30.450.180">
    <property type="match status" value="1"/>
</dbReference>
<accession>J1RQV9</accession>
<dbReference type="GO" id="GO:0003677">
    <property type="term" value="F:DNA binding"/>
    <property type="evidence" value="ECO:0007669"/>
    <property type="project" value="InterPro"/>
</dbReference>
<dbReference type="InterPro" id="IPR001387">
    <property type="entry name" value="Cro/C1-type_HTH"/>
</dbReference>
<dbReference type="Proteomes" id="UP000009036">
    <property type="component" value="Chromosome"/>
</dbReference>
<keyword evidence="4" id="KW-1185">Reference proteome</keyword>
<name>J1RQV9_9ACTN</name>
<dbReference type="EMBL" id="AJGV01000076">
    <property type="protein sequence ID" value="EJJ06849.1"/>
    <property type="molecule type" value="Genomic_DNA"/>
</dbReference>
<dbReference type="Pfam" id="PF13560">
    <property type="entry name" value="HTH_31"/>
    <property type="match status" value="1"/>
</dbReference>
<proteinExistence type="predicted"/>
<sequence>MLYAEIEIGSFLKARRAALDPAELGLPGGVSRRRVRGLRREEVAQLAGISVDYYTRIEQGRAHAISDSVLDAIARALRLSGGEVTYLRNIAVPRRPGAVDCRPAASGPTQTVRPEIRQLLDAMETTVPAMVIGRGLDILAWNTLGGRFAFDLEALAPDRRNTALLVFLDPVARALHPDWEAKAVEVVGNLRADSGRHPDDPRICAVVNELLDHSADFRRLWETQAVYECLRGTKRLLHPHVGELVITFESFRLSTDPDQALVTYTAPRGSETERRLRELGARAAEERRAMAAAGADG</sequence>
<dbReference type="OrthoDB" id="4790304at2"/>
<organism evidence="2">
    <name type="scientific">Streptomyces auratus AGR0001</name>
    <dbReference type="NCBI Taxonomy" id="1160718"/>
    <lineage>
        <taxon>Bacteria</taxon>
        <taxon>Bacillati</taxon>
        <taxon>Actinomycetota</taxon>
        <taxon>Actinomycetes</taxon>
        <taxon>Kitasatosporales</taxon>
        <taxon>Streptomycetaceae</taxon>
        <taxon>Streptomyces</taxon>
    </lineage>
</organism>
<evidence type="ECO:0000313" key="4">
    <source>
        <dbReference type="Proteomes" id="UP000009036"/>
    </source>
</evidence>